<organism evidence="2">
    <name type="scientific">Chlorobium phaeobacteroides (strain BS1)</name>
    <dbReference type="NCBI Taxonomy" id="331678"/>
    <lineage>
        <taxon>Bacteria</taxon>
        <taxon>Pseudomonadati</taxon>
        <taxon>Chlorobiota</taxon>
        <taxon>Chlorobiia</taxon>
        <taxon>Chlorobiales</taxon>
        <taxon>Chlorobiaceae</taxon>
        <taxon>Chlorobium/Pelodictyon group</taxon>
        <taxon>Chlorobium</taxon>
    </lineage>
</organism>
<name>B3ELP9_CHLPB</name>
<feature type="chain" id="PRO_5002787873" description="LPS export ABC transporter periplasmic protein LptC" evidence="1">
    <location>
        <begin position="22"/>
        <end position="184"/>
    </location>
</feature>
<dbReference type="Gene3D" id="2.60.450.10">
    <property type="entry name" value="Lipopolysaccharide (LPS) transport protein A like domain"/>
    <property type="match status" value="1"/>
</dbReference>
<evidence type="ECO:0000313" key="2">
    <source>
        <dbReference type="EMBL" id="ACE03378.1"/>
    </source>
</evidence>
<dbReference type="GO" id="GO:0005886">
    <property type="term" value="C:plasma membrane"/>
    <property type="evidence" value="ECO:0007669"/>
    <property type="project" value="InterPro"/>
</dbReference>
<keyword evidence="1" id="KW-0732">Signal</keyword>
<dbReference type="NCBIfam" id="TIGR04409">
    <property type="entry name" value="LptC_YrbK"/>
    <property type="match status" value="1"/>
</dbReference>
<gene>
    <name evidence="2" type="ordered locus">Cphamn1_0413</name>
</gene>
<accession>B3ELP9</accession>
<dbReference type="Pfam" id="PF06835">
    <property type="entry name" value="LptC"/>
    <property type="match status" value="1"/>
</dbReference>
<dbReference type="EMBL" id="CP001101">
    <property type="protein sequence ID" value="ACE03378.1"/>
    <property type="molecule type" value="Genomic_DNA"/>
</dbReference>
<dbReference type="GO" id="GO:0015221">
    <property type="term" value="F:lipopolysaccharide transmembrane transporter activity"/>
    <property type="evidence" value="ECO:0007669"/>
    <property type="project" value="InterPro"/>
</dbReference>
<evidence type="ECO:0008006" key="3">
    <source>
        <dbReference type="Google" id="ProtNLM"/>
    </source>
</evidence>
<dbReference type="InterPro" id="IPR010664">
    <property type="entry name" value="LipoPS_assembly_LptC-rel"/>
</dbReference>
<dbReference type="AlphaFoldDB" id="B3ELP9"/>
<protein>
    <recommendedName>
        <fullName evidence="3">LPS export ABC transporter periplasmic protein LptC</fullName>
    </recommendedName>
</protein>
<dbReference type="KEGG" id="cpb:Cphamn1_0413"/>
<dbReference type="eggNOG" id="COG3117">
    <property type="taxonomic scope" value="Bacteria"/>
</dbReference>
<sequence>MQNCLVRILGYCLILCCVGCAAPEKDNRSADTSFIGEELPVQESWNVSMKIFKKDKIHADVVAGHFAEYKKNDIITRRLDGGVQVTFYNDLGRPSSTLTSERGTVYDNNDMEAFDNVVIRSEDSTVVHTDYIKRFDKEKRLWSDTYVTINTQGETIRGYGFESDESLKNYTIFKASGEAEVQRR</sequence>
<dbReference type="InterPro" id="IPR026265">
    <property type="entry name" value="LptC"/>
</dbReference>
<evidence type="ECO:0000256" key="1">
    <source>
        <dbReference type="SAM" id="SignalP"/>
    </source>
</evidence>
<feature type="signal peptide" evidence="1">
    <location>
        <begin position="1"/>
        <end position="21"/>
    </location>
</feature>
<proteinExistence type="predicted"/>
<reference evidence="2" key="1">
    <citation type="submission" date="2008-06" db="EMBL/GenBank/DDBJ databases">
        <title>Complete sequence of Chlorobium phaeobacteroides BS1.</title>
        <authorList>
            <consortium name="US DOE Joint Genome Institute"/>
            <person name="Lucas S."/>
            <person name="Copeland A."/>
            <person name="Lapidus A."/>
            <person name="Glavina del Rio T."/>
            <person name="Dalin E."/>
            <person name="Tice H."/>
            <person name="Bruce D."/>
            <person name="Goodwin L."/>
            <person name="Pitluck S."/>
            <person name="Schmutz J."/>
            <person name="Larimer F."/>
            <person name="Land M."/>
            <person name="Hauser L."/>
            <person name="Kyrpides N."/>
            <person name="Ovchinnikova G."/>
            <person name="Li T."/>
            <person name="Liu Z."/>
            <person name="Zhao F."/>
            <person name="Overmann J."/>
            <person name="Bryant D.A."/>
            <person name="Richardson P."/>
        </authorList>
    </citation>
    <scope>NUCLEOTIDE SEQUENCE [LARGE SCALE GENOMIC DNA]</scope>
    <source>
        <strain evidence="2">BS1</strain>
    </source>
</reference>
<dbReference type="STRING" id="331678.Cphamn1_0413"/>
<dbReference type="HOGENOM" id="CLU_128626_0_0_10"/>